<accession>A0A816UBI2</accession>
<dbReference type="EMBL" id="CAJNRE010012300">
    <property type="protein sequence ID" value="CAF2109034.1"/>
    <property type="molecule type" value="Genomic_DNA"/>
</dbReference>
<feature type="non-terminal residue" evidence="1">
    <location>
        <position position="141"/>
    </location>
</feature>
<evidence type="ECO:0000313" key="1">
    <source>
        <dbReference type="EMBL" id="CAF2109034.1"/>
    </source>
</evidence>
<proteinExistence type="predicted"/>
<evidence type="ECO:0000313" key="2">
    <source>
        <dbReference type="Proteomes" id="UP000663824"/>
    </source>
</evidence>
<dbReference type="SUPFAM" id="SSF56219">
    <property type="entry name" value="DNase I-like"/>
    <property type="match status" value="1"/>
</dbReference>
<name>A0A816UBI2_9BILA</name>
<reference evidence="1" key="1">
    <citation type="submission" date="2021-02" db="EMBL/GenBank/DDBJ databases">
        <authorList>
            <person name="Nowell W R."/>
        </authorList>
    </citation>
    <scope>NUCLEOTIDE SEQUENCE</scope>
</reference>
<organism evidence="1 2">
    <name type="scientific">Rotaria magnacalcarata</name>
    <dbReference type="NCBI Taxonomy" id="392030"/>
    <lineage>
        <taxon>Eukaryota</taxon>
        <taxon>Metazoa</taxon>
        <taxon>Spiralia</taxon>
        <taxon>Gnathifera</taxon>
        <taxon>Rotifera</taxon>
        <taxon>Eurotatoria</taxon>
        <taxon>Bdelloidea</taxon>
        <taxon>Philodinida</taxon>
        <taxon>Philodinidae</taxon>
        <taxon>Rotaria</taxon>
    </lineage>
</organism>
<sequence>MVMGDFNIDIERDGDKADKLLEWMDSGSLRPVIPDSNTSLRSNRIIDYALSTNIDLSMQTYEGITSSDHKPLLGVFTVEDDLNREGTRTIWSVFSLVLAYTYDYWEQKEWNTQSAEFTYENFISFLTLLSNRCQQRFPLNR</sequence>
<dbReference type="Proteomes" id="UP000663824">
    <property type="component" value="Unassembled WGS sequence"/>
</dbReference>
<protein>
    <recommendedName>
        <fullName evidence="3">Endonuclease/exonuclease/phosphatase domain-containing protein</fullName>
    </recommendedName>
</protein>
<gene>
    <name evidence="1" type="ORF">MBJ925_LOCUS23816</name>
</gene>
<dbReference type="AlphaFoldDB" id="A0A816UBI2"/>
<evidence type="ECO:0008006" key="3">
    <source>
        <dbReference type="Google" id="ProtNLM"/>
    </source>
</evidence>
<dbReference type="InterPro" id="IPR036691">
    <property type="entry name" value="Endo/exonu/phosph_ase_sf"/>
</dbReference>
<comment type="caution">
    <text evidence="1">The sequence shown here is derived from an EMBL/GenBank/DDBJ whole genome shotgun (WGS) entry which is preliminary data.</text>
</comment>
<dbReference type="Gene3D" id="3.60.10.10">
    <property type="entry name" value="Endonuclease/exonuclease/phosphatase"/>
    <property type="match status" value="1"/>
</dbReference>